<reference evidence="2 3" key="1">
    <citation type="submission" date="2024-08" db="EMBL/GenBank/DDBJ databases">
        <authorList>
            <person name="Lu H."/>
        </authorList>
    </citation>
    <scope>NUCLEOTIDE SEQUENCE [LARGE SCALE GENOMIC DNA]</scope>
    <source>
        <strain evidence="2 3">DXS20W</strain>
    </source>
</reference>
<evidence type="ECO:0000313" key="2">
    <source>
        <dbReference type="EMBL" id="MFG6460951.1"/>
    </source>
</evidence>
<keyword evidence="3" id="KW-1185">Reference proteome</keyword>
<dbReference type="Gene3D" id="3.40.190.10">
    <property type="entry name" value="Periplasmic binding protein-like II"/>
    <property type="match status" value="1"/>
</dbReference>
<keyword evidence="1" id="KW-0732">Signal</keyword>
<accession>A0ABW7GG88</accession>
<proteinExistence type="predicted"/>
<name>A0ABW7GG88_9BURK</name>
<evidence type="ECO:0000256" key="1">
    <source>
        <dbReference type="SAM" id="SignalP"/>
    </source>
</evidence>
<comment type="caution">
    <text evidence="2">The sequence shown here is derived from an EMBL/GenBank/DDBJ whole genome shotgun (WGS) entry which is preliminary data.</text>
</comment>
<protein>
    <submittedName>
        <fullName evidence="2">Substrate-binding periplasmic protein</fullName>
    </submittedName>
</protein>
<gene>
    <name evidence="2" type="ORF">ACG04Q_05155</name>
</gene>
<evidence type="ECO:0000313" key="3">
    <source>
        <dbReference type="Proteomes" id="UP001606302"/>
    </source>
</evidence>
<feature type="signal peptide" evidence="1">
    <location>
        <begin position="1"/>
        <end position="29"/>
    </location>
</feature>
<dbReference type="SUPFAM" id="SSF53850">
    <property type="entry name" value="Periplasmic binding protein-like II"/>
    <property type="match status" value="1"/>
</dbReference>
<sequence>MTRALPQVLSRRTMLLAAGAGLIAPCARAQPVKVWLPRSIGATDPQLLYVRRLVSLALELTGMEMALTLVDMEMAQGRSLMELARGDGPLDLIWTMTTRQREASGLLTVRIPIDRGLMGWRVLLVRRSDLPRWRPLQSLDDLRPLLAGQGHDWPDTEILRANGLKVLTSSTHDALFRMLDSGRFDYMPRAIMEVDAELADNRHPQLAVVPDLMLYYPTASYLFVSPRRPDLARLLQAGLEKAVAEGSLQRLHHEHFGAALRAHPVMRERIVHLRNPLLPSDTPLQRRELWLQPGGAG</sequence>
<dbReference type="EMBL" id="JBIGHX010000002">
    <property type="protein sequence ID" value="MFG6460951.1"/>
    <property type="molecule type" value="Genomic_DNA"/>
</dbReference>
<feature type="chain" id="PRO_5045183937" evidence="1">
    <location>
        <begin position="30"/>
        <end position="297"/>
    </location>
</feature>
<dbReference type="Proteomes" id="UP001606302">
    <property type="component" value="Unassembled WGS sequence"/>
</dbReference>
<dbReference type="RefSeq" id="WP_394509802.1">
    <property type="nucleotide sequence ID" value="NZ_JBIGHX010000002.1"/>
</dbReference>
<organism evidence="2 3">
    <name type="scientific">Pelomonas lactea</name>
    <dbReference type="NCBI Taxonomy" id="3299030"/>
    <lineage>
        <taxon>Bacteria</taxon>
        <taxon>Pseudomonadati</taxon>
        <taxon>Pseudomonadota</taxon>
        <taxon>Betaproteobacteria</taxon>
        <taxon>Burkholderiales</taxon>
        <taxon>Sphaerotilaceae</taxon>
        <taxon>Roseateles</taxon>
    </lineage>
</organism>